<dbReference type="KEGG" id="lgi:LOTGIDRAFT_168931"/>
<proteinExistence type="predicted"/>
<gene>
    <name evidence="1" type="ORF">LOTGIDRAFT_168931</name>
</gene>
<organism evidence="1 2">
    <name type="scientific">Lottia gigantea</name>
    <name type="common">Giant owl limpet</name>
    <dbReference type="NCBI Taxonomy" id="225164"/>
    <lineage>
        <taxon>Eukaryota</taxon>
        <taxon>Metazoa</taxon>
        <taxon>Spiralia</taxon>
        <taxon>Lophotrochozoa</taxon>
        <taxon>Mollusca</taxon>
        <taxon>Gastropoda</taxon>
        <taxon>Patellogastropoda</taxon>
        <taxon>Lottioidea</taxon>
        <taxon>Lottiidae</taxon>
        <taxon>Lottia</taxon>
    </lineage>
</organism>
<name>V3ZSN2_LOTGI</name>
<dbReference type="OrthoDB" id="6156760at2759"/>
<evidence type="ECO:0000313" key="1">
    <source>
        <dbReference type="EMBL" id="ESO83891.1"/>
    </source>
</evidence>
<evidence type="ECO:0000313" key="2">
    <source>
        <dbReference type="Proteomes" id="UP000030746"/>
    </source>
</evidence>
<dbReference type="AlphaFoldDB" id="V3ZSN2"/>
<keyword evidence="2" id="KW-1185">Reference proteome</keyword>
<accession>V3ZSN2</accession>
<sequence length="150" mass="17329">MRAYKEWLCATHLSFHKLGKRTPPCDSFCTRIEQMCPFFRPRNIDTHVGDPGFLCKEDKDIPTDPGSVYGSEPYCYKLCHLIKVNEEFGTDYDTTCHTIKKTPNKTRPYYRYSTSSSRSKHSITLGELVHFLALVWTLRTILQISDIGLT</sequence>
<dbReference type="STRING" id="225164.V3ZSN2"/>
<dbReference type="Proteomes" id="UP000030746">
    <property type="component" value="Unassembled WGS sequence"/>
</dbReference>
<dbReference type="GeneID" id="20241009"/>
<protein>
    <recommendedName>
        <fullName evidence="3">FZ domain-containing protein</fullName>
    </recommendedName>
</protein>
<reference evidence="1 2" key="1">
    <citation type="journal article" date="2013" name="Nature">
        <title>Insights into bilaterian evolution from three spiralian genomes.</title>
        <authorList>
            <person name="Simakov O."/>
            <person name="Marletaz F."/>
            <person name="Cho S.J."/>
            <person name="Edsinger-Gonzales E."/>
            <person name="Havlak P."/>
            <person name="Hellsten U."/>
            <person name="Kuo D.H."/>
            <person name="Larsson T."/>
            <person name="Lv J."/>
            <person name="Arendt D."/>
            <person name="Savage R."/>
            <person name="Osoegawa K."/>
            <person name="de Jong P."/>
            <person name="Grimwood J."/>
            <person name="Chapman J.A."/>
            <person name="Shapiro H."/>
            <person name="Aerts A."/>
            <person name="Otillar R.P."/>
            <person name="Terry A.Y."/>
            <person name="Boore J.L."/>
            <person name="Grigoriev I.V."/>
            <person name="Lindberg D.R."/>
            <person name="Seaver E.C."/>
            <person name="Weisblat D.A."/>
            <person name="Putnam N.H."/>
            <person name="Rokhsar D.S."/>
        </authorList>
    </citation>
    <scope>NUCLEOTIDE SEQUENCE [LARGE SCALE GENOMIC DNA]</scope>
</reference>
<dbReference type="EMBL" id="KB203567">
    <property type="protein sequence ID" value="ESO83891.1"/>
    <property type="molecule type" value="Genomic_DNA"/>
</dbReference>
<evidence type="ECO:0008006" key="3">
    <source>
        <dbReference type="Google" id="ProtNLM"/>
    </source>
</evidence>
<dbReference type="RefSeq" id="XP_009065466.1">
    <property type="nucleotide sequence ID" value="XM_009067218.1"/>
</dbReference>
<dbReference type="HOGENOM" id="CLU_1742627_0_0_1"/>
<dbReference type="OMA" id="ECPECYL"/>
<dbReference type="CTD" id="20241009"/>